<sequence length="74" mass="8543">MPKTFSGKKVIKILCRYFGFYFVSQKGSHVKLRKTLKGKEIITVVPLHRELATGTLRGVLRLAEVDEKEFFEKT</sequence>
<dbReference type="EMBL" id="PFPB01000033">
    <property type="protein sequence ID" value="PIZ88967.1"/>
    <property type="molecule type" value="Genomic_DNA"/>
</dbReference>
<keyword evidence="2" id="KW-1277">Toxin-antitoxin system</keyword>
<evidence type="ECO:0008006" key="10">
    <source>
        <dbReference type="Google" id="ProtNLM"/>
    </source>
</evidence>
<evidence type="ECO:0000313" key="9">
    <source>
        <dbReference type="Proteomes" id="UP000230760"/>
    </source>
</evidence>
<name>A0A2M7UYD2_9BACT</name>
<dbReference type="InterPro" id="IPR038570">
    <property type="entry name" value="HicA_sf"/>
</dbReference>
<accession>A0A2M7UYD2</accession>
<evidence type="ECO:0000256" key="2">
    <source>
        <dbReference type="ARBA" id="ARBA00022649"/>
    </source>
</evidence>
<dbReference type="GO" id="GO:0004519">
    <property type="term" value="F:endonuclease activity"/>
    <property type="evidence" value="ECO:0007669"/>
    <property type="project" value="UniProtKB-KW"/>
</dbReference>
<keyword evidence="6" id="KW-0694">RNA-binding</keyword>
<keyword evidence="3" id="KW-0540">Nuclease</keyword>
<evidence type="ECO:0000256" key="6">
    <source>
        <dbReference type="ARBA" id="ARBA00022884"/>
    </source>
</evidence>
<reference evidence="9" key="1">
    <citation type="submission" date="2017-09" db="EMBL/GenBank/DDBJ databases">
        <title>Depth-based differentiation of microbial function through sediment-hosted aquifers and enrichment of novel symbionts in the deep terrestrial subsurface.</title>
        <authorList>
            <person name="Probst A.J."/>
            <person name="Ladd B."/>
            <person name="Jarett J.K."/>
            <person name="Geller-Mcgrath D.E."/>
            <person name="Sieber C.M.K."/>
            <person name="Emerson J.B."/>
            <person name="Anantharaman K."/>
            <person name="Thomas B.C."/>
            <person name="Malmstrom R."/>
            <person name="Stieglmeier M."/>
            <person name="Klingl A."/>
            <person name="Woyke T."/>
            <person name="Ryan C.M."/>
            <person name="Banfield J.F."/>
        </authorList>
    </citation>
    <scope>NUCLEOTIDE SEQUENCE [LARGE SCALE GENOMIC DNA]</scope>
</reference>
<protein>
    <recommendedName>
        <fullName evidence="10">Type II toxin-antitoxin system HicA family toxin</fullName>
    </recommendedName>
</protein>
<evidence type="ECO:0000313" key="8">
    <source>
        <dbReference type="EMBL" id="PIZ88967.1"/>
    </source>
</evidence>
<evidence type="ECO:0000256" key="5">
    <source>
        <dbReference type="ARBA" id="ARBA00022801"/>
    </source>
</evidence>
<evidence type="ECO:0000256" key="4">
    <source>
        <dbReference type="ARBA" id="ARBA00022759"/>
    </source>
</evidence>
<evidence type="ECO:0000256" key="7">
    <source>
        <dbReference type="ARBA" id="ARBA00023016"/>
    </source>
</evidence>
<comment type="similarity">
    <text evidence="1">Belongs to the HicA mRNA interferase family.</text>
</comment>
<dbReference type="Proteomes" id="UP000230760">
    <property type="component" value="Unassembled WGS sequence"/>
</dbReference>
<dbReference type="SUPFAM" id="SSF54786">
    <property type="entry name" value="YcfA/nrd intein domain"/>
    <property type="match status" value="1"/>
</dbReference>
<organism evidence="8 9">
    <name type="scientific">Candidatus Nealsonbacteria bacterium CG_4_10_14_0_2_um_filter_38_17</name>
    <dbReference type="NCBI Taxonomy" id="1974680"/>
    <lineage>
        <taxon>Bacteria</taxon>
        <taxon>Candidatus Nealsoniibacteriota</taxon>
    </lineage>
</organism>
<keyword evidence="5" id="KW-0378">Hydrolase</keyword>
<gene>
    <name evidence="8" type="ORF">COX90_01860</name>
</gene>
<dbReference type="InterPro" id="IPR012933">
    <property type="entry name" value="HicA_mRNA_interferase"/>
</dbReference>
<keyword evidence="4" id="KW-0255">Endonuclease</keyword>
<dbReference type="AlphaFoldDB" id="A0A2M7UYD2"/>
<dbReference type="Pfam" id="PF07927">
    <property type="entry name" value="HicA_toxin"/>
    <property type="match status" value="1"/>
</dbReference>
<dbReference type="GO" id="GO:0016787">
    <property type="term" value="F:hydrolase activity"/>
    <property type="evidence" value="ECO:0007669"/>
    <property type="project" value="UniProtKB-KW"/>
</dbReference>
<dbReference type="Gene3D" id="3.30.920.30">
    <property type="entry name" value="Hypothetical protein"/>
    <property type="match status" value="1"/>
</dbReference>
<keyword evidence="7" id="KW-0346">Stress response</keyword>
<comment type="caution">
    <text evidence="8">The sequence shown here is derived from an EMBL/GenBank/DDBJ whole genome shotgun (WGS) entry which is preliminary data.</text>
</comment>
<evidence type="ECO:0000256" key="3">
    <source>
        <dbReference type="ARBA" id="ARBA00022722"/>
    </source>
</evidence>
<evidence type="ECO:0000256" key="1">
    <source>
        <dbReference type="ARBA" id="ARBA00006620"/>
    </source>
</evidence>
<proteinExistence type="inferred from homology"/>
<dbReference type="GO" id="GO:0003729">
    <property type="term" value="F:mRNA binding"/>
    <property type="evidence" value="ECO:0007669"/>
    <property type="project" value="InterPro"/>
</dbReference>